<feature type="region of interest" description="Disordered" evidence="1">
    <location>
        <begin position="1"/>
        <end position="54"/>
    </location>
</feature>
<dbReference type="Proteomes" id="UP000504633">
    <property type="component" value="Unplaced"/>
</dbReference>
<proteinExistence type="predicted"/>
<feature type="domain" description="Winged helix-turn-helix" evidence="2">
    <location>
        <begin position="264"/>
        <end position="322"/>
    </location>
</feature>
<dbReference type="AlphaFoldDB" id="A0A6J2SQZ7"/>
<dbReference type="InterPro" id="IPR035994">
    <property type="entry name" value="Nucleoside_phosphorylase_sf"/>
</dbReference>
<protein>
    <submittedName>
        <fullName evidence="4">Uncharacterized protein LOC111598308 isoform X4</fullName>
    </submittedName>
</protein>
<feature type="compositionally biased region" description="Polar residues" evidence="1">
    <location>
        <begin position="1"/>
        <end position="10"/>
    </location>
</feature>
<keyword evidence="3" id="KW-1185">Reference proteome</keyword>
<feature type="compositionally biased region" description="Low complexity" evidence="1">
    <location>
        <begin position="75"/>
        <end position="87"/>
    </location>
</feature>
<dbReference type="PANTHER" id="PTHR47705:SF1">
    <property type="entry name" value="PNP_UDP_1 DOMAIN-CONTAINING PROTEIN"/>
    <property type="match status" value="1"/>
</dbReference>
<dbReference type="Pfam" id="PF22979">
    <property type="entry name" value="HTH_69"/>
    <property type="match status" value="1"/>
</dbReference>
<dbReference type="GO" id="GO:0009116">
    <property type="term" value="P:nucleoside metabolic process"/>
    <property type="evidence" value="ECO:0007669"/>
    <property type="project" value="InterPro"/>
</dbReference>
<dbReference type="RefSeq" id="XP_030080148.1">
    <property type="nucleotide sequence ID" value="XM_030224288.1"/>
</dbReference>
<dbReference type="GO" id="GO:0003824">
    <property type="term" value="F:catalytic activity"/>
    <property type="evidence" value="ECO:0007669"/>
    <property type="project" value="InterPro"/>
</dbReference>
<dbReference type="Gene3D" id="3.40.50.1580">
    <property type="entry name" value="Nucleoside phosphorylase domain"/>
    <property type="match status" value="1"/>
</dbReference>
<gene>
    <name evidence="4" type="primary">LOC111598308</name>
</gene>
<evidence type="ECO:0000256" key="1">
    <source>
        <dbReference type="SAM" id="MobiDB-lite"/>
    </source>
</evidence>
<organism evidence="3 4">
    <name type="scientific">Drosophila hydei</name>
    <name type="common">Fruit fly</name>
    <dbReference type="NCBI Taxonomy" id="7224"/>
    <lineage>
        <taxon>Eukaryota</taxon>
        <taxon>Metazoa</taxon>
        <taxon>Ecdysozoa</taxon>
        <taxon>Arthropoda</taxon>
        <taxon>Hexapoda</taxon>
        <taxon>Insecta</taxon>
        <taxon>Pterygota</taxon>
        <taxon>Neoptera</taxon>
        <taxon>Endopterygota</taxon>
        <taxon>Diptera</taxon>
        <taxon>Brachycera</taxon>
        <taxon>Muscomorpha</taxon>
        <taxon>Ephydroidea</taxon>
        <taxon>Drosophilidae</taxon>
        <taxon>Drosophila</taxon>
    </lineage>
</organism>
<dbReference type="GeneID" id="111598308"/>
<evidence type="ECO:0000313" key="3">
    <source>
        <dbReference type="Proteomes" id="UP000504633"/>
    </source>
</evidence>
<dbReference type="OrthoDB" id="1577640at2759"/>
<feature type="compositionally biased region" description="Low complexity" evidence="1">
    <location>
        <begin position="34"/>
        <end position="54"/>
    </location>
</feature>
<evidence type="ECO:0000313" key="4">
    <source>
        <dbReference type="RefSeq" id="XP_030080148.1"/>
    </source>
</evidence>
<accession>A0A6J2SQZ7</accession>
<name>A0A6J2SQZ7_DROHY</name>
<dbReference type="InterPro" id="IPR055121">
    <property type="entry name" value="HTH_69"/>
</dbReference>
<sequence>MSGRRSQTQMAPPPPPPKPSKSQPNGNGALPNGNSNSNSSSSSNNNNNSVYNNSYNSNKIVAAEGNWSQRQSLEQQSQISAQNSNAARRSQTPPRTEQVVMTPRGKTANSTVILIERKLVDEINDRVHVAGGDHTGIIINKDTVAGQKSASKAAALSLEFRVFLVSANTGKHSQESRTLRFWFRDWLTNDEKQAHIAQDFFKELVSPQDFPRDYVGFIKKIMKLLQHGYTEIQSIEIELRILEETSAPPSRPLSLEESQFESPPLTQEKVLELIEQAYPNPVSPEDLAKDYGWSEQDVLLVIQSLQERGLIKSMEYNAYTRIHHEDKEIKVVKQMPTIASNKQPTIAIITAQYCEKLAVDAMLENKETFVRYTTVGESNVYTLGNIGAHRIVSTKLPSAGSTREAMTATGNTTTRLLGTFQKVDYVFIVGVAGGVPHYTDYKKHVRLGDVVISYVDKQRALINSKEKPYVYVYKTGEDAKTYFPVNDSLQQIAESLQANMELKRPWETYLRDAQQSLAQKTESDFGRPDGKTDKLFMNIGNNEVIEVAHPIAADEINGVTRPRLHLGPIGSGRDLVRNDDLRTKFARKFGLLATDVEMSSVLDSIIGNCRESFILVKGISDYKDGMSTRKWQNYASLSAAAVVKSVICGMDAPTNV</sequence>
<reference evidence="4" key="1">
    <citation type="submission" date="2025-08" db="UniProtKB">
        <authorList>
            <consortium name="RefSeq"/>
        </authorList>
    </citation>
    <scope>IDENTIFICATION</scope>
    <source>
        <strain evidence="4">15085-1641.00</strain>
        <tissue evidence="4">Whole body</tissue>
    </source>
</reference>
<evidence type="ECO:0000259" key="2">
    <source>
        <dbReference type="Pfam" id="PF22979"/>
    </source>
</evidence>
<dbReference type="SUPFAM" id="SSF53167">
    <property type="entry name" value="Purine and uridine phosphorylases"/>
    <property type="match status" value="1"/>
</dbReference>
<dbReference type="PANTHER" id="PTHR47705">
    <property type="entry name" value="AGAP000321-PA"/>
    <property type="match status" value="1"/>
</dbReference>
<feature type="region of interest" description="Disordered" evidence="1">
    <location>
        <begin position="66"/>
        <end position="104"/>
    </location>
</feature>